<evidence type="ECO:0000313" key="5">
    <source>
        <dbReference type="EMBL" id="HFK19722.1"/>
    </source>
</evidence>
<evidence type="ECO:0000256" key="2">
    <source>
        <dbReference type="ARBA" id="ARBA00023002"/>
    </source>
</evidence>
<proteinExistence type="predicted"/>
<sequence>MFVEIRLHGRGGQGIVTASEMLIEAAVLEGYHGQSIPTFGAERRGAPVVASARISDREVRRHGQVYSPDFVAVFDPLFVFRKEVTEGLKEEGTLLVNHRQKPDFPQFRVIAIDATKIALENGLVVAGWAVVNTAMLGALSRLLGIISKRSVEAVVSSKWKGDLGSKNLKAALDAFEGVLA</sequence>
<feature type="domain" description="Pyruvate/ketoisovalerate oxidoreductase catalytic" evidence="4">
    <location>
        <begin position="11"/>
        <end position="176"/>
    </location>
</feature>
<dbReference type="PANTHER" id="PTHR43366:SF1">
    <property type="entry name" value="PYRUVATE SYNTHASE SUBUNIT PORC"/>
    <property type="match status" value="1"/>
</dbReference>
<organism evidence="5">
    <name type="scientific">Candidatus Methanomethylicus mesodigestus</name>
    <dbReference type="NCBI Taxonomy" id="1867258"/>
    <lineage>
        <taxon>Archaea</taxon>
        <taxon>Thermoproteota</taxon>
        <taxon>Methanosuratincolia</taxon>
        <taxon>Candidatus Methanomethylicales</taxon>
        <taxon>Candidatus Methanomethylicaceae</taxon>
        <taxon>Candidatus Methanomethylicus</taxon>
    </lineage>
</organism>
<name>A0A7C3F4T7_9CREN</name>
<dbReference type="EC" id="1.2.7.1" evidence="1"/>
<dbReference type="Pfam" id="PF01558">
    <property type="entry name" value="POR"/>
    <property type="match status" value="1"/>
</dbReference>
<dbReference type="SUPFAM" id="SSF53323">
    <property type="entry name" value="Pyruvate-ferredoxin oxidoreductase, PFOR, domain III"/>
    <property type="match status" value="1"/>
</dbReference>
<dbReference type="AlphaFoldDB" id="A0A7C3F4T7"/>
<dbReference type="NCBIfam" id="TIGR02175">
    <property type="entry name" value="PorC_KorC"/>
    <property type="match status" value="1"/>
</dbReference>
<protein>
    <recommendedName>
        <fullName evidence="1">pyruvate synthase</fullName>
        <ecNumber evidence="1">1.2.7.1</ecNumber>
    </recommendedName>
</protein>
<dbReference type="InterPro" id="IPR011894">
    <property type="entry name" value="PorC_KorC"/>
</dbReference>
<comment type="catalytic activity">
    <reaction evidence="3">
        <text>2 oxidized [2Fe-2S]-[ferredoxin] + pyruvate + CoA = 2 reduced [2Fe-2S]-[ferredoxin] + acetyl-CoA + CO2 + H(+)</text>
        <dbReference type="Rhea" id="RHEA:12765"/>
        <dbReference type="Rhea" id="RHEA-COMP:10000"/>
        <dbReference type="Rhea" id="RHEA-COMP:10001"/>
        <dbReference type="ChEBI" id="CHEBI:15361"/>
        <dbReference type="ChEBI" id="CHEBI:15378"/>
        <dbReference type="ChEBI" id="CHEBI:16526"/>
        <dbReference type="ChEBI" id="CHEBI:33737"/>
        <dbReference type="ChEBI" id="CHEBI:33738"/>
        <dbReference type="ChEBI" id="CHEBI:57287"/>
        <dbReference type="ChEBI" id="CHEBI:57288"/>
        <dbReference type="EC" id="1.2.7.1"/>
    </reaction>
</comment>
<dbReference type="Gene3D" id="3.40.920.10">
    <property type="entry name" value="Pyruvate-ferredoxin oxidoreductase, PFOR, domain III"/>
    <property type="match status" value="1"/>
</dbReference>
<evidence type="ECO:0000256" key="3">
    <source>
        <dbReference type="ARBA" id="ARBA00049357"/>
    </source>
</evidence>
<dbReference type="InterPro" id="IPR002869">
    <property type="entry name" value="Pyrv_flavodox_OxRed_cen"/>
</dbReference>
<gene>
    <name evidence="5" type="ORF">ENS19_00375</name>
</gene>
<dbReference type="InterPro" id="IPR019752">
    <property type="entry name" value="Pyrv/ketoisovalerate_OxRed_cat"/>
</dbReference>
<dbReference type="InterPro" id="IPR051626">
    <property type="entry name" value="Oxidoreductase_gamma_subunit"/>
</dbReference>
<keyword evidence="2" id="KW-0560">Oxidoreductase</keyword>
<evidence type="ECO:0000256" key="1">
    <source>
        <dbReference type="ARBA" id="ARBA00012822"/>
    </source>
</evidence>
<dbReference type="PANTHER" id="PTHR43366">
    <property type="entry name" value="PYRUVATE SYNTHASE SUBUNIT PORC"/>
    <property type="match status" value="1"/>
</dbReference>
<evidence type="ECO:0000259" key="4">
    <source>
        <dbReference type="Pfam" id="PF01558"/>
    </source>
</evidence>
<dbReference type="EMBL" id="DSTX01000001">
    <property type="protein sequence ID" value="HFK19722.1"/>
    <property type="molecule type" value="Genomic_DNA"/>
</dbReference>
<keyword evidence="5" id="KW-0670">Pyruvate</keyword>
<comment type="caution">
    <text evidence="5">The sequence shown here is derived from an EMBL/GenBank/DDBJ whole genome shotgun (WGS) entry which is preliminary data.</text>
</comment>
<accession>A0A7C3F4T7</accession>
<dbReference type="GO" id="GO:0019164">
    <property type="term" value="F:pyruvate synthase activity"/>
    <property type="evidence" value="ECO:0007669"/>
    <property type="project" value="UniProtKB-EC"/>
</dbReference>
<reference evidence="5" key="1">
    <citation type="journal article" date="2020" name="mSystems">
        <title>Genome- and Community-Level Interaction Insights into Carbon Utilization and Element Cycling Functions of Hydrothermarchaeota in Hydrothermal Sediment.</title>
        <authorList>
            <person name="Zhou Z."/>
            <person name="Liu Y."/>
            <person name="Xu W."/>
            <person name="Pan J."/>
            <person name="Luo Z.H."/>
            <person name="Li M."/>
        </authorList>
    </citation>
    <scope>NUCLEOTIDE SEQUENCE [LARGE SCALE GENOMIC DNA]</scope>
    <source>
        <strain evidence="5">SpSt-468</strain>
    </source>
</reference>